<name>A0A7M1LHI7_9BACT</name>
<dbReference type="PROSITE" id="PS01311">
    <property type="entry name" value="LGT"/>
    <property type="match status" value="1"/>
</dbReference>
<dbReference type="InterPro" id="IPR001640">
    <property type="entry name" value="Lgt"/>
</dbReference>
<sequence length="274" mass="31940">MSWWNEIYTHFDPVAFSVFGFKVHWYGIMYILALLVALFMAKWFVKRDNLFYSDSFLDSYFIWVEIGVILGARLGYLMIYTNDQIYYLTHPWQIFNPFYNGEFVGISGMSYHGAVVGFVISTIWFCKKHRANFWSLLDLVALSVPLGYVFGRVGNFLNQELFGEPTSVPWGILVDGVLRHPSQLYEAFLEGIVIFIILFFYRKHKKFEGELIALYAILYAIMRFISEIFRQPDVHMGVYTPLNLSMGQILSLLMLLSGVVIYLIYHKKIAIKKS</sequence>
<dbReference type="EC" id="2.5.1.145" evidence="7"/>
<keyword evidence="8" id="KW-0449">Lipoprotein</keyword>
<dbReference type="GO" id="GO:0042158">
    <property type="term" value="P:lipoprotein biosynthetic process"/>
    <property type="evidence" value="ECO:0007669"/>
    <property type="project" value="UniProtKB-UniRule"/>
</dbReference>
<accession>A0A7M1LHI7</accession>
<dbReference type="Pfam" id="PF01790">
    <property type="entry name" value="LGT"/>
    <property type="match status" value="1"/>
</dbReference>
<evidence type="ECO:0000313" key="9">
    <source>
        <dbReference type="Proteomes" id="UP000594749"/>
    </source>
</evidence>
<evidence type="ECO:0000256" key="4">
    <source>
        <dbReference type="ARBA" id="ARBA00022692"/>
    </source>
</evidence>
<feature type="transmembrane region" description="Helical" evidence="7">
    <location>
        <begin position="133"/>
        <end position="151"/>
    </location>
</feature>
<feature type="transmembrane region" description="Helical" evidence="7">
    <location>
        <begin position="249"/>
        <end position="265"/>
    </location>
</feature>
<evidence type="ECO:0000256" key="2">
    <source>
        <dbReference type="ARBA" id="ARBA00022475"/>
    </source>
</evidence>
<comment type="similarity">
    <text evidence="1 7">Belongs to the Lgt family.</text>
</comment>
<reference evidence="8 9" key="1">
    <citation type="submission" date="2020-10" db="EMBL/GenBank/DDBJ databases">
        <title>Campylobacter and Helicobacter PacBio genomes.</title>
        <authorList>
            <person name="Lane C."/>
        </authorList>
    </citation>
    <scope>NUCLEOTIDE SEQUENCE [LARGE SCALE GENOMIC DNA]</scope>
    <source>
        <strain evidence="8 9">2016D-0077</strain>
    </source>
</reference>
<feature type="transmembrane region" description="Helical" evidence="7">
    <location>
        <begin position="212"/>
        <end position="229"/>
    </location>
</feature>
<evidence type="ECO:0000313" key="8">
    <source>
        <dbReference type="EMBL" id="QOQ87316.1"/>
    </source>
</evidence>
<dbReference type="HAMAP" id="MF_01147">
    <property type="entry name" value="Lgt"/>
    <property type="match status" value="1"/>
</dbReference>
<dbReference type="NCBIfam" id="TIGR00544">
    <property type="entry name" value="lgt"/>
    <property type="match status" value="1"/>
</dbReference>
<dbReference type="EMBL" id="CP063078">
    <property type="protein sequence ID" value="QOQ87316.1"/>
    <property type="molecule type" value="Genomic_DNA"/>
</dbReference>
<protein>
    <recommendedName>
        <fullName evidence="7">Phosphatidylglycerol--prolipoprotein diacylglyceryl transferase</fullName>
        <ecNumber evidence="7">2.5.1.145</ecNumber>
    </recommendedName>
</protein>
<dbReference type="PANTHER" id="PTHR30589:SF0">
    <property type="entry name" value="PHOSPHATIDYLGLYCEROL--PROLIPOPROTEIN DIACYLGLYCERYL TRANSFERASE"/>
    <property type="match status" value="1"/>
</dbReference>
<evidence type="ECO:0000256" key="6">
    <source>
        <dbReference type="ARBA" id="ARBA00023136"/>
    </source>
</evidence>
<keyword evidence="3 7" id="KW-0808">Transferase</keyword>
<gene>
    <name evidence="7" type="primary">lgt</name>
    <name evidence="8" type="ORF">IMC76_00370</name>
</gene>
<feature type="transmembrane region" description="Helical" evidence="7">
    <location>
        <begin position="103"/>
        <end position="126"/>
    </location>
</feature>
<dbReference type="Proteomes" id="UP000594749">
    <property type="component" value="Chromosome"/>
</dbReference>
<evidence type="ECO:0000256" key="5">
    <source>
        <dbReference type="ARBA" id="ARBA00022989"/>
    </source>
</evidence>
<keyword evidence="2 7" id="KW-1003">Cell membrane</keyword>
<dbReference type="OrthoDB" id="871140at2"/>
<dbReference type="AlphaFoldDB" id="A0A7M1LHI7"/>
<comment type="function">
    <text evidence="7">Catalyzes the transfer of the diacylglyceryl group from phosphatidylglycerol to the sulfhydryl group of the N-terminal cysteine of a prolipoprotein, the first step in the formation of mature lipoproteins.</text>
</comment>
<comment type="catalytic activity">
    <reaction evidence="7">
        <text>L-cysteinyl-[prolipoprotein] + a 1,2-diacyl-sn-glycero-3-phospho-(1'-sn-glycerol) = an S-1,2-diacyl-sn-glyceryl-L-cysteinyl-[prolipoprotein] + sn-glycerol 1-phosphate + H(+)</text>
        <dbReference type="Rhea" id="RHEA:56712"/>
        <dbReference type="Rhea" id="RHEA-COMP:14679"/>
        <dbReference type="Rhea" id="RHEA-COMP:14680"/>
        <dbReference type="ChEBI" id="CHEBI:15378"/>
        <dbReference type="ChEBI" id="CHEBI:29950"/>
        <dbReference type="ChEBI" id="CHEBI:57685"/>
        <dbReference type="ChEBI" id="CHEBI:64716"/>
        <dbReference type="ChEBI" id="CHEBI:140658"/>
        <dbReference type="EC" id="2.5.1.145"/>
    </reaction>
</comment>
<dbReference type="UniPathway" id="UPA00664"/>
<feature type="transmembrane region" description="Helical" evidence="7">
    <location>
        <begin position="23"/>
        <end position="45"/>
    </location>
</feature>
<feature type="transmembrane region" description="Helical" evidence="7">
    <location>
        <begin position="183"/>
        <end position="200"/>
    </location>
</feature>
<evidence type="ECO:0000256" key="3">
    <source>
        <dbReference type="ARBA" id="ARBA00022679"/>
    </source>
</evidence>
<keyword evidence="6 7" id="KW-0472">Membrane</keyword>
<keyword evidence="9" id="KW-1185">Reference proteome</keyword>
<feature type="transmembrane region" description="Helical" evidence="7">
    <location>
        <begin position="57"/>
        <end position="79"/>
    </location>
</feature>
<comment type="subcellular location">
    <subcellularLocation>
        <location evidence="7">Cell membrane</location>
        <topology evidence="7">Multi-pass membrane protein</topology>
    </subcellularLocation>
</comment>
<evidence type="ECO:0000256" key="7">
    <source>
        <dbReference type="HAMAP-Rule" id="MF_01147"/>
    </source>
</evidence>
<comment type="pathway">
    <text evidence="7">Protein modification; lipoprotein biosynthesis (diacylglyceryl transfer).</text>
</comment>
<evidence type="ECO:0000256" key="1">
    <source>
        <dbReference type="ARBA" id="ARBA00007150"/>
    </source>
</evidence>
<dbReference type="PANTHER" id="PTHR30589">
    <property type="entry name" value="PROLIPOPROTEIN DIACYLGLYCERYL TRANSFERASE"/>
    <property type="match status" value="1"/>
</dbReference>
<proteinExistence type="inferred from homology"/>
<dbReference type="GO" id="GO:0008961">
    <property type="term" value="F:phosphatidylglycerol-prolipoprotein diacylglyceryl transferase activity"/>
    <property type="evidence" value="ECO:0007669"/>
    <property type="project" value="UniProtKB-UniRule"/>
</dbReference>
<dbReference type="GO" id="GO:0005886">
    <property type="term" value="C:plasma membrane"/>
    <property type="evidence" value="ECO:0007669"/>
    <property type="project" value="UniProtKB-SubCell"/>
</dbReference>
<dbReference type="RefSeq" id="WP_025803884.1">
    <property type="nucleotide sequence ID" value="NZ_CP053842.1"/>
</dbReference>
<keyword evidence="4 7" id="KW-0812">Transmembrane</keyword>
<keyword evidence="5 7" id="KW-1133">Transmembrane helix</keyword>
<organism evidence="8 9">
    <name type="scientific">Campylobacter corcagiensis</name>
    <dbReference type="NCBI Taxonomy" id="1448857"/>
    <lineage>
        <taxon>Bacteria</taxon>
        <taxon>Pseudomonadati</taxon>
        <taxon>Campylobacterota</taxon>
        <taxon>Epsilonproteobacteria</taxon>
        <taxon>Campylobacterales</taxon>
        <taxon>Campylobacteraceae</taxon>
        <taxon>Campylobacter</taxon>
    </lineage>
</organism>
<feature type="binding site" evidence="7">
    <location>
        <position position="152"/>
    </location>
    <ligand>
        <name>a 1,2-diacyl-sn-glycero-3-phospho-(1'-sn-glycerol)</name>
        <dbReference type="ChEBI" id="CHEBI:64716"/>
    </ligand>
</feature>